<evidence type="ECO:0000313" key="2">
    <source>
        <dbReference type="EMBL" id="CAD8741537.1"/>
    </source>
</evidence>
<name>A0A6U4S040_HEMAN</name>
<proteinExistence type="predicted"/>
<reference evidence="3" key="1">
    <citation type="submission" date="2021-01" db="EMBL/GenBank/DDBJ databases">
        <authorList>
            <person name="Corre E."/>
            <person name="Pelletier E."/>
            <person name="Niang G."/>
            <person name="Scheremetjew M."/>
            <person name="Finn R."/>
            <person name="Kale V."/>
            <person name="Holt S."/>
            <person name="Cochrane G."/>
            <person name="Meng A."/>
            <person name="Brown T."/>
            <person name="Cohen L."/>
        </authorList>
    </citation>
    <scope>NUCLEOTIDE SEQUENCE</scope>
    <source>
        <strain evidence="2">CCMP441</strain>
        <strain evidence="3">CCMP644</strain>
    </source>
</reference>
<dbReference type="AlphaFoldDB" id="A0A6U4S040"/>
<evidence type="ECO:0008006" key="4">
    <source>
        <dbReference type="Google" id="ProtNLM"/>
    </source>
</evidence>
<keyword evidence="1" id="KW-0732">Signal</keyword>
<dbReference type="EMBL" id="HBFX01002485">
    <property type="protein sequence ID" value="CAD8946984.1"/>
    <property type="molecule type" value="Transcribed_RNA"/>
</dbReference>
<sequence>MRATFLCVLLLLALSSSSQATRESKTAFAAPFSPTLPSPRRSLRGAAGMVLSCAPAVEEIARSPWKLGEDHPAARSAKVVEVFRYLEQHPARLSGTEMGYEPSDIMARRKGRSFLDTPALSLTPEDMPTSAPGDYAKLACAALQLACGGLDECHNIVTPLSWDAPTLFGGAPVESEARSEATLLHHLVHLREGQHVGEFGTGWNNSGFWAGALGEHPVLSQAHVAALLLARDSDRLERCMAADHPDGKLVPRRFLGLCLAAQRDGDAELVGFCEGVENAMLRLAFEEAFARV</sequence>
<accession>A0A6U4S040</accession>
<organism evidence="3">
    <name type="scientific">Hemiselmis andersenii</name>
    <name type="common">Cryptophyte alga</name>
    <dbReference type="NCBI Taxonomy" id="464988"/>
    <lineage>
        <taxon>Eukaryota</taxon>
        <taxon>Cryptophyceae</taxon>
        <taxon>Cryptomonadales</taxon>
        <taxon>Hemiselmidaceae</taxon>
        <taxon>Hemiselmis</taxon>
    </lineage>
</organism>
<feature type="signal peptide" evidence="1">
    <location>
        <begin position="1"/>
        <end position="20"/>
    </location>
</feature>
<evidence type="ECO:0000313" key="3">
    <source>
        <dbReference type="EMBL" id="CAD8946984.1"/>
    </source>
</evidence>
<dbReference type="EMBL" id="HBFK01013368">
    <property type="protein sequence ID" value="CAD8741537.1"/>
    <property type="molecule type" value="Transcribed_RNA"/>
</dbReference>
<feature type="chain" id="PRO_5036393934" description="Selenoprotein O" evidence="1">
    <location>
        <begin position="21"/>
        <end position="292"/>
    </location>
</feature>
<gene>
    <name evidence="3" type="ORF">HAND00432_LOCUS1502</name>
    <name evidence="2" type="ORF">HAND1043_LOCUS8029</name>
</gene>
<protein>
    <recommendedName>
        <fullName evidence="4">Selenoprotein O</fullName>
    </recommendedName>
</protein>
<evidence type="ECO:0000256" key="1">
    <source>
        <dbReference type="SAM" id="SignalP"/>
    </source>
</evidence>